<sequence length="416" mass="43954">MAGTHDAAVRGLLGITALGHAAGGLAYALSQPRGFSVPSAAFFEHQVLGPLVAVLALVLGFALVTRREKLGAAVTAAFAGFWFVVAAFGWFTGTTSYARLLVLPFAAAFLLAALAHRMHRRAVGVVLPALAGALIGAGVWASARAPRASTVPSNHAPKSGTTIPEGDAALRKGDLRVRVEGASVVVEAGPHRAEIVPSFDYDAVADGCGLTVLDHRAARVPPFRAGREGDRIVFAGENADFEVFGAVEILGASTTRIEVSTTVRRELCAHLGSIVAMRLSQLRGADDGRELQTASINGFSWPSGDAGEPAHFVAFRGDELGFFRATRAEKGPFTAIGKIDEPLITAGGFRIRVPSWKEQASREPSPTAGWGISQGAIEHYGDWFFWHIAATSIGRGWHTVRTAPGTYETTILLETR</sequence>
<feature type="transmembrane region" description="Helical" evidence="1">
    <location>
        <begin position="7"/>
        <end position="27"/>
    </location>
</feature>
<dbReference type="Proteomes" id="UP000309215">
    <property type="component" value="Unassembled WGS sequence"/>
</dbReference>
<feature type="transmembrane region" description="Helical" evidence="1">
    <location>
        <begin position="47"/>
        <end position="64"/>
    </location>
</feature>
<dbReference type="RefSeq" id="WP_136935237.1">
    <property type="nucleotide sequence ID" value="NZ_SSMQ01000082.1"/>
</dbReference>
<name>A0A4U1IS76_9BACT</name>
<feature type="transmembrane region" description="Helical" evidence="1">
    <location>
        <begin position="97"/>
        <end position="115"/>
    </location>
</feature>
<proteinExistence type="predicted"/>
<evidence type="ECO:0000313" key="2">
    <source>
        <dbReference type="EMBL" id="TKC97163.1"/>
    </source>
</evidence>
<comment type="caution">
    <text evidence="2">The sequence shown here is derived from an EMBL/GenBank/DDBJ whole genome shotgun (WGS) entry which is preliminary data.</text>
</comment>
<feature type="transmembrane region" description="Helical" evidence="1">
    <location>
        <begin position="71"/>
        <end position="91"/>
    </location>
</feature>
<dbReference type="EMBL" id="SSMQ01000082">
    <property type="protein sequence ID" value="TKC97163.1"/>
    <property type="molecule type" value="Genomic_DNA"/>
</dbReference>
<dbReference type="OrthoDB" id="254326at2"/>
<keyword evidence="1" id="KW-0812">Transmembrane</keyword>
<evidence type="ECO:0000313" key="3">
    <source>
        <dbReference type="Proteomes" id="UP000309215"/>
    </source>
</evidence>
<feature type="transmembrane region" description="Helical" evidence="1">
    <location>
        <begin position="122"/>
        <end position="143"/>
    </location>
</feature>
<keyword evidence="3" id="KW-1185">Reference proteome</keyword>
<evidence type="ECO:0000256" key="1">
    <source>
        <dbReference type="SAM" id="Phobius"/>
    </source>
</evidence>
<keyword evidence="1" id="KW-1133">Transmembrane helix</keyword>
<accession>A0A4U1IS76</accession>
<organism evidence="2 3">
    <name type="scientific">Polyangium fumosum</name>
    <dbReference type="NCBI Taxonomy" id="889272"/>
    <lineage>
        <taxon>Bacteria</taxon>
        <taxon>Pseudomonadati</taxon>
        <taxon>Myxococcota</taxon>
        <taxon>Polyangia</taxon>
        <taxon>Polyangiales</taxon>
        <taxon>Polyangiaceae</taxon>
        <taxon>Polyangium</taxon>
    </lineage>
</organism>
<keyword evidence="1" id="KW-0472">Membrane</keyword>
<protein>
    <submittedName>
        <fullName evidence="2">Uncharacterized protein</fullName>
    </submittedName>
</protein>
<dbReference type="AlphaFoldDB" id="A0A4U1IS76"/>
<gene>
    <name evidence="2" type="ORF">E8A74_44450</name>
</gene>
<reference evidence="2 3" key="1">
    <citation type="submission" date="2019-04" db="EMBL/GenBank/DDBJ databases">
        <authorList>
            <person name="Li Y."/>
            <person name="Wang J."/>
        </authorList>
    </citation>
    <scope>NUCLEOTIDE SEQUENCE [LARGE SCALE GENOMIC DNA]</scope>
    <source>
        <strain evidence="2 3">DSM 14668</strain>
    </source>
</reference>